<feature type="compositionally biased region" description="Acidic residues" evidence="3">
    <location>
        <begin position="594"/>
        <end position="603"/>
    </location>
</feature>
<dbReference type="GO" id="GO:0005507">
    <property type="term" value="F:copper ion binding"/>
    <property type="evidence" value="ECO:0007669"/>
    <property type="project" value="InterPro"/>
</dbReference>
<keyword evidence="7" id="KW-1185">Reference proteome</keyword>
<evidence type="ECO:0000313" key="7">
    <source>
        <dbReference type="Proteomes" id="UP000199199"/>
    </source>
</evidence>
<evidence type="ECO:0000256" key="3">
    <source>
        <dbReference type="SAM" id="MobiDB-lite"/>
    </source>
</evidence>
<dbReference type="SUPFAM" id="SSF50952">
    <property type="entry name" value="Soluble quinoprotein glucose dehydrogenase"/>
    <property type="match status" value="1"/>
</dbReference>
<dbReference type="GO" id="GO:0009055">
    <property type="term" value="F:electron transfer activity"/>
    <property type="evidence" value="ECO:0007669"/>
    <property type="project" value="InterPro"/>
</dbReference>
<protein>
    <submittedName>
        <fullName evidence="6">Glucose/arabinose dehydrogenase, beta-propeller fold</fullName>
    </submittedName>
</protein>
<sequence length="737" mass="79901">MRPVDDASRGDMSKHSDDRAASDPEPVVPNDRWPITRRRILQASAVAGGLVALGDTGLAQETQTIELGGEVSGWQGVAPSEIEGETNPTLELEAGTTYEVIWENLDGLPHNFVIVDDEGTELERTDLLSEQGATQTLEFEASSEMAEYYCEPHSATMRGEISVGDEAEDTEEETAGGEATPFFEPGVEIGLQTVADGMTAPTDFDAPSDGDERYYIADQPGQIWLVEGGERQSEPFLDISDRLVELGTFAGEYADPNQAYDERGLLGIEFHPSFAENGRFFVHYSAPPNDETPEGWSHVEVVSEFRADPPDSSQADPDSERVLMEFQKPQYNHDAGPMAFGPDGYLYVPMGDGGGANDDMEGHVEDWYDENAGGNGQDVSENLLGGVHRIDVDWVCEDRPYAIPEDNPLVDVEDALPEYYAWGLRNPFGISFDSEGRLFVSDAGQNLYEEANIVEAGGNYGWNVKEGTHCFSTESPSDPPEDCPDTAPDEPPYNGQELQDPIVEYPHVYQGQSVGITIIGGHVYESDLIPDLDGQYVFGDWTSDPAREEPAGRILAAAEPGSETAAGDEATTDTANGASDNATNEEPNNTTSDETADGTEDGGEQTNEVVPRDELWEMTELQIAGTEGGSFPYFVRQFGQDDEGNVFVLANREGVPEGDTGVVMEFVPPEEGEELSIPDASEDDQTGTDEQEPTNESTTNESETNETLDDAQDDIIEGNESDGNASTNDSALENSSE</sequence>
<name>A0A1I6TQA0_9EURY</name>
<evidence type="ECO:0000256" key="1">
    <source>
        <dbReference type="ARBA" id="ARBA00022723"/>
    </source>
</evidence>
<dbReference type="InterPro" id="IPR000923">
    <property type="entry name" value="BlueCu_1"/>
</dbReference>
<feature type="compositionally biased region" description="Polar residues" evidence="3">
    <location>
        <begin position="579"/>
        <end position="593"/>
    </location>
</feature>
<feature type="compositionally biased region" description="Acidic residues" evidence="3">
    <location>
        <begin position="479"/>
        <end position="488"/>
    </location>
</feature>
<dbReference type="PANTHER" id="PTHR19328:SF75">
    <property type="entry name" value="ALDOSE SUGAR DEHYDROGENASE YLII"/>
    <property type="match status" value="1"/>
</dbReference>
<dbReference type="InterPro" id="IPR011041">
    <property type="entry name" value="Quinoprot_gluc/sorb_DH_b-prop"/>
</dbReference>
<feature type="compositionally biased region" description="Acidic residues" evidence="3">
    <location>
        <begin position="668"/>
        <end position="693"/>
    </location>
</feature>
<dbReference type="InterPro" id="IPR012938">
    <property type="entry name" value="Glc/Sorbosone_DH"/>
</dbReference>
<evidence type="ECO:0000259" key="4">
    <source>
        <dbReference type="Pfam" id="PF00127"/>
    </source>
</evidence>
<feature type="compositionally biased region" description="Acidic residues" evidence="3">
    <location>
        <begin position="703"/>
        <end position="720"/>
    </location>
</feature>
<organism evidence="6 7">
    <name type="scientific">Halostagnicola kamekurae</name>
    <dbReference type="NCBI Taxonomy" id="619731"/>
    <lineage>
        <taxon>Archaea</taxon>
        <taxon>Methanobacteriati</taxon>
        <taxon>Methanobacteriota</taxon>
        <taxon>Stenosarchaea group</taxon>
        <taxon>Halobacteria</taxon>
        <taxon>Halobacteriales</taxon>
        <taxon>Natrialbaceae</taxon>
        <taxon>Halostagnicola</taxon>
    </lineage>
</organism>
<feature type="compositionally biased region" description="Low complexity" evidence="3">
    <location>
        <begin position="563"/>
        <end position="578"/>
    </location>
</feature>
<keyword evidence="1" id="KW-0479">Metal-binding</keyword>
<feature type="region of interest" description="Disordered" evidence="3">
    <location>
        <begin position="470"/>
        <end position="496"/>
    </location>
</feature>
<dbReference type="Gene3D" id="2.120.10.30">
    <property type="entry name" value="TolB, C-terminal domain"/>
    <property type="match status" value="1"/>
</dbReference>
<dbReference type="SUPFAM" id="SSF49503">
    <property type="entry name" value="Cupredoxins"/>
    <property type="match status" value="1"/>
</dbReference>
<dbReference type="Pfam" id="PF07995">
    <property type="entry name" value="GSDH"/>
    <property type="match status" value="1"/>
</dbReference>
<accession>A0A1I6TQA0</accession>
<evidence type="ECO:0000259" key="5">
    <source>
        <dbReference type="Pfam" id="PF07995"/>
    </source>
</evidence>
<reference evidence="7" key="1">
    <citation type="submission" date="2016-10" db="EMBL/GenBank/DDBJ databases">
        <authorList>
            <person name="Varghese N."/>
            <person name="Submissions S."/>
        </authorList>
    </citation>
    <scope>NUCLEOTIDE SEQUENCE [LARGE SCALE GENOMIC DNA]</scope>
    <source>
        <strain evidence="7">DSM 22427</strain>
    </source>
</reference>
<feature type="region of interest" description="Disordered" evidence="3">
    <location>
        <begin position="558"/>
        <end position="613"/>
    </location>
</feature>
<evidence type="ECO:0000256" key="2">
    <source>
        <dbReference type="ARBA" id="ARBA00023008"/>
    </source>
</evidence>
<dbReference type="InterPro" id="IPR011042">
    <property type="entry name" value="6-blade_b-propeller_TolB-like"/>
</dbReference>
<feature type="domain" description="Glucose/Sorbosone dehydrogenase" evidence="5">
    <location>
        <begin position="211"/>
        <end position="478"/>
    </location>
</feature>
<dbReference type="Proteomes" id="UP000199199">
    <property type="component" value="Unassembled WGS sequence"/>
</dbReference>
<keyword evidence="2" id="KW-0186">Copper</keyword>
<dbReference type="AlphaFoldDB" id="A0A1I6TQA0"/>
<dbReference type="InterPro" id="IPR008972">
    <property type="entry name" value="Cupredoxin"/>
</dbReference>
<dbReference type="EMBL" id="FOZS01000003">
    <property type="protein sequence ID" value="SFS91403.1"/>
    <property type="molecule type" value="Genomic_DNA"/>
</dbReference>
<dbReference type="PANTHER" id="PTHR19328">
    <property type="entry name" value="HEDGEHOG-INTERACTING PROTEIN"/>
    <property type="match status" value="1"/>
</dbReference>
<dbReference type="Gene3D" id="2.60.40.420">
    <property type="entry name" value="Cupredoxins - blue copper proteins"/>
    <property type="match status" value="1"/>
</dbReference>
<proteinExistence type="predicted"/>
<gene>
    <name evidence="6" type="ORF">SAMN04488556_3313</name>
</gene>
<feature type="region of interest" description="Disordered" evidence="3">
    <location>
        <begin position="1"/>
        <end position="33"/>
    </location>
</feature>
<feature type="domain" description="Blue (type 1) copper" evidence="4">
    <location>
        <begin position="93"/>
        <end position="163"/>
    </location>
</feature>
<dbReference type="Pfam" id="PF00127">
    <property type="entry name" value="Copper-bind"/>
    <property type="match status" value="1"/>
</dbReference>
<feature type="compositionally biased region" description="Basic and acidic residues" evidence="3">
    <location>
        <begin position="1"/>
        <end position="22"/>
    </location>
</feature>
<feature type="region of interest" description="Disordered" evidence="3">
    <location>
        <begin position="668"/>
        <end position="737"/>
    </location>
</feature>
<feature type="compositionally biased region" description="Polar residues" evidence="3">
    <location>
        <begin position="721"/>
        <end position="737"/>
    </location>
</feature>
<evidence type="ECO:0000313" key="6">
    <source>
        <dbReference type="EMBL" id="SFS91403.1"/>
    </source>
</evidence>